<keyword evidence="5 9" id="KW-0697">Rotamase</keyword>
<evidence type="ECO:0000256" key="3">
    <source>
        <dbReference type="ARBA" id="ARBA00006577"/>
    </source>
</evidence>
<comment type="caution">
    <text evidence="12">The sequence shown here is derived from an EMBL/GenBank/DDBJ whole genome shotgun (WGS) entry which is preliminary data.</text>
</comment>
<evidence type="ECO:0000256" key="9">
    <source>
        <dbReference type="PROSITE-ProRule" id="PRU00277"/>
    </source>
</evidence>
<evidence type="ECO:0000256" key="7">
    <source>
        <dbReference type="ARBA" id="ARBA00023235"/>
    </source>
</evidence>
<comment type="catalytic activity">
    <reaction evidence="1 9 10">
        <text>[protein]-peptidylproline (omega=180) = [protein]-peptidylproline (omega=0)</text>
        <dbReference type="Rhea" id="RHEA:16237"/>
        <dbReference type="Rhea" id="RHEA-COMP:10747"/>
        <dbReference type="Rhea" id="RHEA-COMP:10748"/>
        <dbReference type="ChEBI" id="CHEBI:83833"/>
        <dbReference type="ChEBI" id="CHEBI:83834"/>
        <dbReference type="EC" id="5.2.1.8"/>
    </reaction>
</comment>
<dbReference type="GO" id="GO:0042026">
    <property type="term" value="P:protein refolding"/>
    <property type="evidence" value="ECO:0007669"/>
    <property type="project" value="UniProtKB-ARBA"/>
</dbReference>
<evidence type="ECO:0000313" key="13">
    <source>
        <dbReference type="Proteomes" id="UP000253517"/>
    </source>
</evidence>
<evidence type="ECO:0000259" key="11">
    <source>
        <dbReference type="PROSITE" id="PS50059"/>
    </source>
</evidence>
<dbReference type="PANTHER" id="PTHR47861:SF3">
    <property type="entry name" value="FKBP-TYPE PEPTIDYL-PROLYL CIS-TRANS ISOMERASE SLYD"/>
    <property type="match status" value="1"/>
</dbReference>
<dbReference type="Gene3D" id="3.10.50.40">
    <property type="match status" value="1"/>
</dbReference>
<dbReference type="RefSeq" id="WP_051889134.1">
    <property type="nucleotide sequence ID" value="NZ_BHZF01000001.1"/>
</dbReference>
<organism evidence="12 13">
    <name type="scientific">Schleiferia thermophila</name>
    <dbReference type="NCBI Taxonomy" id="884107"/>
    <lineage>
        <taxon>Bacteria</taxon>
        <taxon>Pseudomonadati</taxon>
        <taxon>Bacteroidota</taxon>
        <taxon>Flavobacteriia</taxon>
        <taxon>Flavobacteriales</taxon>
        <taxon>Schleiferiaceae</taxon>
        <taxon>Schleiferia</taxon>
    </lineage>
</organism>
<dbReference type="InterPro" id="IPR046357">
    <property type="entry name" value="PPIase_dom_sf"/>
</dbReference>
<protein>
    <recommendedName>
        <fullName evidence="10">Peptidyl-prolyl cis-trans isomerase</fullName>
        <ecNumber evidence="10">5.2.1.8</ecNumber>
    </recommendedName>
</protein>
<keyword evidence="13" id="KW-1185">Reference proteome</keyword>
<keyword evidence="7 9" id="KW-0413">Isomerase</keyword>
<evidence type="ECO:0000256" key="4">
    <source>
        <dbReference type="ARBA" id="ARBA00022490"/>
    </source>
</evidence>
<comment type="function">
    <text evidence="8">Also involved in hydrogenase metallocenter assembly, probably by participating in the nickel insertion step. This function in hydrogenase biosynthesis requires chaperone activity and the presence of the metal-binding domain, but not PPIase activity.</text>
</comment>
<dbReference type="Pfam" id="PF00254">
    <property type="entry name" value="FKBP_C"/>
    <property type="match status" value="1"/>
</dbReference>
<evidence type="ECO:0000256" key="1">
    <source>
        <dbReference type="ARBA" id="ARBA00000971"/>
    </source>
</evidence>
<dbReference type="SUPFAM" id="SSF54534">
    <property type="entry name" value="FKBP-like"/>
    <property type="match status" value="1"/>
</dbReference>
<evidence type="ECO:0000313" key="12">
    <source>
        <dbReference type="EMBL" id="RCX05464.1"/>
    </source>
</evidence>
<dbReference type="GO" id="GO:0003755">
    <property type="term" value="F:peptidyl-prolyl cis-trans isomerase activity"/>
    <property type="evidence" value="ECO:0007669"/>
    <property type="project" value="UniProtKB-UniRule"/>
</dbReference>
<dbReference type="EC" id="5.2.1.8" evidence="10"/>
<dbReference type="AlphaFoldDB" id="A0A369ADG3"/>
<evidence type="ECO:0000256" key="10">
    <source>
        <dbReference type="RuleBase" id="RU003915"/>
    </source>
</evidence>
<feature type="domain" description="PPIase FKBP-type" evidence="11">
    <location>
        <begin position="13"/>
        <end position="78"/>
    </location>
</feature>
<dbReference type="Gene3D" id="2.40.10.330">
    <property type="match status" value="1"/>
</dbReference>
<dbReference type="Proteomes" id="UP000253517">
    <property type="component" value="Unassembled WGS sequence"/>
</dbReference>
<dbReference type="InterPro" id="IPR001179">
    <property type="entry name" value="PPIase_FKBP_dom"/>
</dbReference>
<keyword evidence="4" id="KW-0963">Cytoplasm</keyword>
<gene>
    <name evidence="12" type="ORF">DES35_101750</name>
</gene>
<dbReference type="GO" id="GO:0005737">
    <property type="term" value="C:cytoplasm"/>
    <property type="evidence" value="ECO:0007669"/>
    <property type="project" value="UniProtKB-SubCell"/>
</dbReference>
<dbReference type="InterPro" id="IPR048261">
    <property type="entry name" value="SlpA/SlyD-like_ins_sf"/>
</dbReference>
<evidence type="ECO:0000256" key="5">
    <source>
        <dbReference type="ARBA" id="ARBA00023110"/>
    </source>
</evidence>
<comment type="similarity">
    <text evidence="3 10">Belongs to the FKBP-type PPIase family.</text>
</comment>
<comment type="subcellular location">
    <subcellularLocation>
        <location evidence="2">Cytoplasm</location>
    </subcellularLocation>
</comment>
<reference evidence="12 13" key="1">
    <citation type="submission" date="2018-07" db="EMBL/GenBank/DDBJ databases">
        <title>Genomic Encyclopedia of Type Strains, Phase IV (KMG-IV): sequencing the most valuable type-strain genomes for metagenomic binning, comparative biology and taxonomic classification.</title>
        <authorList>
            <person name="Goeker M."/>
        </authorList>
    </citation>
    <scope>NUCLEOTIDE SEQUENCE [LARGE SCALE GENOMIC DNA]</scope>
    <source>
        <strain evidence="12 13">DSM 21410</strain>
    </source>
</reference>
<evidence type="ECO:0000256" key="6">
    <source>
        <dbReference type="ARBA" id="ARBA00023186"/>
    </source>
</evidence>
<proteinExistence type="inferred from homology"/>
<name>A0A369ADG3_9FLAO</name>
<keyword evidence="6" id="KW-0143">Chaperone</keyword>
<dbReference type="PANTHER" id="PTHR47861">
    <property type="entry name" value="FKBP-TYPE PEPTIDYL-PROLYL CIS-TRANS ISOMERASE SLYD"/>
    <property type="match status" value="1"/>
</dbReference>
<dbReference type="PROSITE" id="PS50059">
    <property type="entry name" value="FKBP_PPIASE"/>
    <property type="match status" value="1"/>
</dbReference>
<sequence>MKSNKRPKYIDHDTIVELSYELRDGGPFGPLLEVMSENWPLKFYFGSGMMLPAFEAHLHGLREGDHFSFALTPSEAYGHIRADLIREINLSELPDSEFFPNRVFEKGDFVSFSFDSSASHATGVVTEVLPNSIVVDFNHSLAGKDLHFSGKVLFIRNPTPDEAVQKRYIEPNGIRSNSRLSDGPDLYLFD</sequence>
<accession>A0A369ADG3</accession>
<dbReference type="EMBL" id="QPJS01000001">
    <property type="protein sequence ID" value="RCX05464.1"/>
    <property type="molecule type" value="Genomic_DNA"/>
</dbReference>
<evidence type="ECO:0000256" key="2">
    <source>
        <dbReference type="ARBA" id="ARBA00004496"/>
    </source>
</evidence>
<evidence type="ECO:0000256" key="8">
    <source>
        <dbReference type="ARBA" id="ARBA00037071"/>
    </source>
</evidence>